<keyword evidence="3" id="KW-1185">Reference proteome</keyword>
<gene>
    <name evidence="2" type="ORF">Tco_0858812</name>
</gene>
<dbReference type="PANTHER" id="PTHR45835">
    <property type="entry name" value="YALI0A06105P"/>
    <property type="match status" value="1"/>
</dbReference>
<dbReference type="InterPro" id="IPR056924">
    <property type="entry name" value="SH3_Tf2-1"/>
</dbReference>
<evidence type="ECO:0000313" key="2">
    <source>
        <dbReference type="EMBL" id="GJT11770.1"/>
    </source>
</evidence>
<keyword evidence="2" id="KW-0695">RNA-directed DNA polymerase</keyword>
<protein>
    <submittedName>
        <fullName evidence="2">Reverse transcriptase domain-containing protein</fullName>
    </submittedName>
</protein>
<reference evidence="2" key="1">
    <citation type="journal article" date="2022" name="Int. J. Mol. Sci.">
        <title>Draft Genome of Tanacetum Coccineum: Genomic Comparison of Closely Related Tanacetum-Family Plants.</title>
        <authorList>
            <person name="Yamashiro T."/>
            <person name="Shiraishi A."/>
            <person name="Nakayama K."/>
            <person name="Satake H."/>
        </authorList>
    </citation>
    <scope>NUCLEOTIDE SEQUENCE</scope>
</reference>
<dbReference type="EMBL" id="BQNB010013095">
    <property type="protein sequence ID" value="GJT11770.1"/>
    <property type="molecule type" value="Genomic_DNA"/>
</dbReference>
<keyword evidence="2" id="KW-0548">Nucleotidyltransferase</keyword>
<dbReference type="PANTHER" id="PTHR45835:SF99">
    <property type="entry name" value="CHROMO DOMAIN-CONTAINING PROTEIN-RELATED"/>
    <property type="match status" value="1"/>
</dbReference>
<dbReference type="InterPro" id="IPR012337">
    <property type="entry name" value="RNaseH-like_sf"/>
</dbReference>
<feature type="domain" description="Tf2-1-like SH3-like" evidence="1">
    <location>
        <begin position="241"/>
        <end position="290"/>
    </location>
</feature>
<dbReference type="SUPFAM" id="SSF53098">
    <property type="entry name" value="Ribonuclease H-like"/>
    <property type="match status" value="1"/>
</dbReference>
<dbReference type="InterPro" id="IPR036397">
    <property type="entry name" value="RNaseH_sf"/>
</dbReference>
<dbReference type="Gene3D" id="3.30.420.10">
    <property type="entry name" value="Ribonuclease H-like superfamily/Ribonuclease H"/>
    <property type="match status" value="1"/>
</dbReference>
<keyword evidence="2" id="KW-0808">Transferase</keyword>
<sequence length="306" mass="35318">MRPRRLLRLLSDFDGKIRYHPGKASVAADALSRNERAKPLRVRALVMTINSNLPPQIHEARVEALKKENVKDENLHGMDKEFENRLDGTLCIRRRMLASWGRDYCLGDWLCVLGSSSVSDRDMVHFTFGVVFTSYLRKSLNEALGTQLDMSTTYHLQTDVQSERTIQTLEDMLRACVMDFGKGWDRHLPLVEFSYNNGYHTSIKAAPFEALYGRKCRSPICWAEKSYADRRRKPLEFEVRDTVMLKVSPWKVVIRFGKRGKLNPRYIRPFKIIAKVGTLTYRLELPEQSDGIQDEGLCSLESARNK</sequence>
<comment type="caution">
    <text evidence="2">The sequence shown here is derived from an EMBL/GenBank/DDBJ whole genome shotgun (WGS) entry which is preliminary data.</text>
</comment>
<dbReference type="GO" id="GO:0003964">
    <property type="term" value="F:RNA-directed DNA polymerase activity"/>
    <property type="evidence" value="ECO:0007669"/>
    <property type="project" value="UniProtKB-KW"/>
</dbReference>
<reference evidence="2" key="2">
    <citation type="submission" date="2022-01" db="EMBL/GenBank/DDBJ databases">
        <authorList>
            <person name="Yamashiro T."/>
            <person name="Shiraishi A."/>
            <person name="Satake H."/>
            <person name="Nakayama K."/>
        </authorList>
    </citation>
    <scope>NUCLEOTIDE SEQUENCE</scope>
</reference>
<evidence type="ECO:0000259" key="1">
    <source>
        <dbReference type="Pfam" id="PF24626"/>
    </source>
</evidence>
<dbReference type="Proteomes" id="UP001151760">
    <property type="component" value="Unassembled WGS sequence"/>
</dbReference>
<dbReference type="Pfam" id="PF24626">
    <property type="entry name" value="SH3_Tf2-1"/>
    <property type="match status" value="1"/>
</dbReference>
<organism evidence="2 3">
    <name type="scientific">Tanacetum coccineum</name>
    <dbReference type="NCBI Taxonomy" id="301880"/>
    <lineage>
        <taxon>Eukaryota</taxon>
        <taxon>Viridiplantae</taxon>
        <taxon>Streptophyta</taxon>
        <taxon>Embryophyta</taxon>
        <taxon>Tracheophyta</taxon>
        <taxon>Spermatophyta</taxon>
        <taxon>Magnoliopsida</taxon>
        <taxon>eudicotyledons</taxon>
        <taxon>Gunneridae</taxon>
        <taxon>Pentapetalae</taxon>
        <taxon>asterids</taxon>
        <taxon>campanulids</taxon>
        <taxon>Asterales</taxon>
        <taxon>Asteraceae</taxon>
        <taxon>Asteroideae</taxon>
        <taxon>Anthemideae</taxon>
        <taxon>Anthemidinae</taxon>
        <taxon>Tanacetum</taxon>
    </lineage>
</organism>
<proteinExistence type="predicted"/>
<accession>A0ABQ5BAB7</accession>
<evidence type="ECO:0000313" key="3">
    <source>
        <dbReference type="Proteomes" id="UP001151760"/>
    </source>
</evidence>
<name>A0ABQ5BAB7_9ASTR</name>